<evidence type="ECO:0000256" key="2">
    <source>
        <dbReference type="ARBA" id="ARBA00023015"/>
    </source>
</evidence>
<dbReference type="InterPro" id="IPR014284">
    <property type="entry name" value="RNA_pol_sigma-70_dom"/>
</dbReference>
<dbReference type="AlphaFoldDB" id="A0A518HTF2"/>
<feature type="domain" description="RNA polymerase sigma factor 70 region 4 type 2" evidence="7">
    <location>
        <begin position="158"/>
        <end position="195"/>
    </location>
</feature>
<dbReference type="InterPro" id="IPR013325">
    <property type="entry name" value="RNA_pol_sigma_r2"/>
</dbReference>
<reference evidence="8 9" key="1">
    <citation type="submission" date="2019-03" db="EMBL/GenBank/DDBJ databases">
        <title>Deep-cultivation of Planctomycetes and their phenomic and genomic characterization uncovers novel biology.</title>
        <authorList>
            <person name="Wiegand S."/>
            <person name="Jogler M."/>
            <person name="Boedeker C."/>
            <person name="Pinto D."/>
            <person name="Vollmers J."/>
            <person name="Rivas-Marin E."/>
            <person name="Kohn T."/>
            <person name="Peeters S.H."/>
            <person name="Heuer A."/>
            <person name="Rast P."/>
            <person name="Oberbeckmann S."/>
            <person name="Bunk B."/>
            <person name="Jeske O."/>
            <person name="Meyerdierks A."/>
            <person name="Storesund J.E."/>
            <person name="Kallscheuer N."/>
            <person name="Luecker S."/>
            <person name="Lage O.M."/>
            <person name="Pohl T."/>
            <person name="Merkel B.J."/>
            <person name="Hornburger P."/>
            <person name="Mueller R.-W."/>
            <person name="Bruemmer F."/>
            <person name="Labrenz M."/>
            <person name="Spormann A.M."/>
            <person name="Op den Camp H."/>
            <person name="Overmann J."/>
            <person name="Amann R."/>
            <person name="Jetten M.S.M."/>
            <person name="Mascher T."/>
            <person name="Medema M.H."/>
            <person name="Devos D.P."/>
            <person name="Kaster A.-K."/>
            <person name="Ovreas L."/>
            <person name="Rohde M."/>
            <person name="Galperin M.Y."/>
            <person name="Jogler C."/>
        </authorList>
    </citation>
    <scope>NUCLEOTIDE SEQUENCE [LARGE SCALE GENOMIC DNA]</scope>
    <source>
        <strain evidence="8 9">Enr13</strain>
    </source>
</reference>
<dbReference type="Gene3D" id="1.10.10.10">
    <property type="entry name" value="Winged helix-like DNA-binding domain superfamily/Winged helix DNA-binding domain"/>
    <property type="match status" value="1"/>
</dbReference>
<keyword evidence="5" id="KW-0804">Transcription</keyword>
<dbReference type="InterPro" id="IPR039425">
    <property type="entry name" value="RNA_pol_sigma-70-like"/>
</dbReference>
<dbReference type="EMBL" id="CP037423">
    <property type="protein sequence ID" value="QDV44083.1"/>
    <property type="molecule type" value="Genomic_DNA"/>
</dbReference>
<protein>
    <submittedName>
        <fullName evidence="8">RNA polymerase sigma factor</fullName>
    </submittedName>
</protein>
<evidence type="ECO:0000256" key="4">
    <source>
        <dbReference type="ARBA" id="ARBA00023125"/>
    </source>
</evidence>
<dbReference type="KEGG" id="snep:Enr13x_39440"/>
<dbReference type="Pfam" id="PF04542">
    <property type="entry name" value="Sigma70_r2"/>
    <property type="match status" value="1"/>
</dbReference>
<evidence type="ECO:0000259" key="6">
    <source>
        <dbReference type="Pfam" id="PF04542"/>
    </source>
</evidence>
<dbReference type="InterPro" id="IPR013249">
    <property type="entry name" value="RNA_pol_sigma70_r4_t2"/>
</dbReference>
<feature type="domain" description="RNA polymerase sigma-70 region 2" evidence="6">
    <location>
        <begin position="33"/>
        <end position="99"/>
    </location>
</feature>
<dbReference type="RefSeq" id="WP_197456146.1">
    <property type="nucleotide sequence ID" value="NZ_CP037423.1"/>
</dbReference>
<gene>
    <name evidence="8" type="ORF">Enr13x_39440</name>
</gene>
<dbReference type="InterPro" id="IPR013324">
    <property type="entry name" value="RNA_pol_sigma_r3/r4-like"/>
</dbReference>
<proteinExistence type="inferred from homology"/>
<sequence>MPPAPQNDSSSGQTSLTLVGRVQADDQAAWQRLVDLYGPLIFSWGCRGGLSVEDAADVMQEVFTSVAKAIRRFDPAARGRFRGWLWTITRNKIRDHHRTSEAKARGGDTAFGELAEYPDQLPEQWDDDASDVTRHEVRALYHRAMELIRTDFQPHTWQAFFLSVVEEMPTADVAERLSMSPNQVRQAKSRVLRRLRLELADHE</sequence>
<keyword evidence="2" id="KW-0805">Transcription regulation</keyword>
<name>A0A518HTF2_9BACT</name>
<dbReference type="Pfam" id="PF08281">
    <property type="entry name" value="Sigma70_r4_2"/>
    <property type="match status" value="1"/>
</dbReference>
<dbReference type="GO" id="GO:0016987">
    <property type="term" value="F:sigma factor activity"/>
    <property type="evidence" value="ECO:0007669"/>
    <property type="project" value="UniProtKB-KW"/>
</dbReference>
<dbReference type="SUPFAM" id="SSF88946">
    <property type="entry name" value="Sigma2 domain of RNA polymerase sigma factors"/>
    <property type="match status" value="1"/>
</dbReference>
<dbReference type="PANTHER" id="PTHR43133">
    <property type="entry name" value="RNA POLYMERASE ECF-TYPE SIGMA FACTO"/>
    <property type="match status" value="1"/>
</dbReference>
<evidence type="ECO:0000259" key="7">
    <source>
        <dbReference type="Pfam" id="PF08281"/>
    </source>
</evidence>
<accession>A0A518HTF2</accession>
<dbReference type="NCBIfam" id="TIGR02937">
    <property type="entry name" value="sigma70-ECF"/>
    <property type="match status" value="1"/>
</dbReference>
<dbReference type="InterPro" id="IPR007627">
    <property type="entry name" value="RNA_pol_sigma70_r2"/>
</dbReference>
<dbReference type="Gene3D" id="1.10.1740.10">
    <property type="match status" value="1"/>
</dbReference>
<evidence type="ECO:0000256" key="5">
    <source>
        <dbReference type="ARBA" id="ARBA00023163"/>
    </source>
</evidence>
<dbReference type="GO" id="GO:0006352">
    <property type="term" value="P:DNA-templated transcription initiation"/>
    <property type="evidence" value="ECO:0007669"/>
    <property type="project" value="InterPro"/>
</dbReference>
<comment type="similarity">
    <text evidence="1">Belongs to the sigma-70 factor family. ECF subfamily.</text>
</comment>
<evidence type="ECO:0000256" key="3">
    <source>
        <dbReference type="ARBA" id="ARBA00023082"/>
    </source>
</evidence>
<evidence type="ECO:0000313" key="8">
    <source>
        <dbReference type="EMBL" id="QDV44083.1"/>
    </source>
</evidence>
<evidence type="ECO:0000256" key="1">
    <source>
        <dbReference type="ARBA" id="ARBA00010641"/>
    </source>
</evidence>
<dbReference type="SUPFAM" id="SSF88659">
    <property type="entry name" value="Sigma3 and sigma4 domains of RNA polymerase sigma factors"/>
    <property type="match status" value="1"/>
</dbReference>
<organism evidence="8 9">
    <name type="scientific">Stieleria neptunia</name>
    <dbReference type="NCBI Taxonomy" id="2527979"/>
    <lineage>
        <taxon>Bacteria</taxon>
        <taxon>Pseudomonadati</taxon>
        <taxon>Planctomycetota</taxon>
        <taxon>Planctomycetia</taxon>
        <taxon>Pirellulales</taxon>
        <taxon>Pirellulaceae</taxon>
        <taxon>Stieleria</taxon>
    </lineage>
</organism>
<dbReference type="GO" id="GO:0003677">
    <property type="term" value="F:DNA binding"/>
    <property type="evidence" value="ECO:0007669"/>
    <property type="project" value="UniProtKB-KW"/>
</dbReference>
<dbReference type="Proteomes" id="UP000319004">
    <property type="component" value="Chromosome"/>
</dbReference>
<evidence type="ECO:0000313" key="9">
    <source>
        <dbReference type="Proteomes" id="UP000319004"/>
    </source>
</evidence>
<dbReference type="InterPro" id="IPR036388">
    <property type="entry name" value="WH-like_DNA-bd_sf"/>
</dbReference>
<keyword evidence="3" id="KW-0731">Sigma factor</keyword>
<dbReference type="PANTHER" id="PTHR43133:SF8">
    <property type="entry name" value="RNA POLYMERASE SIGMA FACTOR HI_1459-RELATED"/>
    <property type="match status" value="1"/>
</dbReference>
<keyword evidence="4" id="KW-0238">DNA-binding</keyword>
<keyword evidence="9" id="KW-1185">Reference proteome</keyword>